<feature type="region of interest" description="Disordered" evidence="1">
    <location>
        <begin position="260"/>
        <end position="284"/>
    </location>
</feature>
<dbReference type="EMBL" id="RCCI01000008">
    <property type="protein sequence ID" value="RLJ62161.1"/>
    <property type="molecule type" value="Genomic_DNA"/>
</dbReference>
<organism evidence="2 3">
    <name type="scientific">Sulfurisoma sediminicola</name>
    <dbReference type="NCBI Taxonomy" id="1381557"/>
    <lineage>
        <taxon>Bacteria</taxon>
        <taxon>Pseudomonadati</taxon>
        <taxon>Pseudomonadota</taxon>
        <taxon>Betaproteobacteria</taxon>
        <taxon>Nitrosomonadales</taxon>
        <taxon>Sterolibacteriaceae</taxon>
        <taxon>Sulfurisoma</taxon>
    </lineage>
</organism>
<proteinExistence type="predicted"/>
<comment type="caution">
    <text evidence="2">The sequence shown here is derived from an EMBL/GenBank/DDBJ whole genome shotgun (WGS) entry which is preliminary data.</text>
</comment>
<dbReference type="AlphaFoldDB" id="A0A497X8V7"/>
<evidence type="ECO:0000313" key="2">
    <source>
        <dbReference type="EMBL" id="RLJ62161.1"/>
    </source>
</evidence>
<evidence type="ECO:0000313" key="3">
    <source>
        <dbReference type="Proteomes" id="UP000268908"/>
    </source>
</evidence>
<name>A0A497X8V7_9PROT</name>
<dbReference type="Pfam" id="PF11227">
    <property type="entry name" value="DUF3025"/>
    <property type="match status" value="1"/>
</dbReference>
<accession>A0A497X8V7</accession>
<reference evidence="2 3" key="1">
    <citation type="submission" date="2018-10" db="EMBL/GenBank/DDBJ databases">
        <title>Genomic Encyclopedia of Type Strains, Phase IV (KMG-IV): sequencing the most valuable type-strain genomes for metagenomic binning, comparative biology and taxonomic classification.</title>
        <authorList>
            <person name="Goeker M."/>
        </authorList>
    </citation>
    <scope>NUCLEOTIDE SEQUENCE [LARGE SCALE GENOMIC DNA]</scope>
    <source>
        <strain evidence="2 3">DSM 26916</strain>
    </source>
</reference>
<evidence type="ECO:0000256" key="1">
    <source>
        <dbReference type="SAM" id="MobiDB-lite"/>
    </source>
</evidence>
<protein>
    <recommendedName>
        <fullName evidence="4">DUF3025 family protein</fullName>
    </recommendedName>
</protein>
<evidence type="ECO:0008006" key="4">
    <source>
        <dbReference type="Google" id="ProtNLM"/>
    </source>
</evidence>
<dbReference type="Proteomes" id="UP000268908">
    <property type="component" value="Unassembled WGS sequence"/>
</dbReference>
<keyword evidence="3" id="KW-1185">Reference proteome</keyword>
<sequence length="284" mass="31235">MLDLLAPLAAVVPRKMLGGVSPVPSFSLNELVAAHGIATGDGKTLRFVSPGGSTLAYEERAWLHGEVETRADNWHDAFNALVWLAYPQAKAALNRKHYRTMTERRALGCRDRGRLRDALTQFDECGLVVACADMTLWAGISAHRWREVFADRRGEVAAKMRFFLFGHASMESLRVPFVGLTAKALCMVVDAAWLEQPLAAQLATVDAWLAARIDATDETFRSSFQPLPLLGIPGVTPDSEQPAYYDDIRQFRPKRLQCDPEVRQAAAASQDGEESPGPIEQDAG</sequence>
<gene>
    <name evidence="2" type="ORF">DFR35_2805</name>
</gene>
<dbReference type="InterPro" id="IPR021390">
    <property type="entry name" value="DUF3025"/>
</dbReference>